<feature type="compositionally biased region" description="Polar residues" evidence="2">
    <location>
        <begin position="314"/>
        <end position="337"/>
    </location>
</feature>
<comment type="caution">
    <text evidence="3">The sequence shown here is derived from an EMBL/GenBank/DDBJ whole genome shotgun (WGS) entry which is preliminary data.</text>
</comment>
<feature type="coiled-coil region" evidence="1">
    <location>
        <begin position="512"/>
        <end position="579"/>
    </location>
</feature>
<organism evidence="3 4">
    <name type="scientific">Blastomyces percursus</name>
    <dbReference type="NCBI Taxonomy" id="1658174"/>
    <lineage>
        <taxon>Eukaryota</taxon>
        <taxon>Fungi</taxon>
        <taxon>Dikarya</taxon>
        <taxon>Ascomycota</taxon>
        <taxon>Pezizomycotina</taxon>
        <taxon>Eurotiomycetes</taxon>
        <taxon>Eurotiomycetidae</taxon>
        <taxon>Onygenales</taxon>
        <taxon>Ajellomycetaceae</taxon>
        <taxon>Blastomyces</taxon>
    </lineage>
</organism>
<name>A0A1J9QI67_9EURO</name>
<feature type="compositionally biased region" description="Basic and acidic residues" evidence="2">
    <location>
        <begin position="263"/>
        <end position="286"/>
    </location>
</feature>
<dbReference type="AlphaFoldDB" id="A0A1J9QI67"/>
<proteinExistence type="predicted"/>
<feature type="compositionally biased region" description="Polar residues" evidence="2">
    <location>
        <begin position="28"/>
        <end position="41"/>
    </location>
</feature>
<feature type="compositionally biased region" description="Polar residues" evidence="2">
    <location>
        <begin position="246"/>
        <end position="257"/>
    </location>
</feature>
<evidence type="ECO:0000313" key="4">
    <source>
        <dbReference type="Proteomes" id="UP000242791"/>
    </source>
</evidence>
<gene>
    <name evidence="3" type="ORF">ACJ73_00032</name>
</gene>
<dbReference type="EMBL" id="LGTZ01000002">
    <property type="protein sequence ID" value="OJD28542.1"/>
    <property type="molecule type" value="Genomic_DNA"/>
</dbReference>
<dbReference type="VEuPathDB" id="FungiDB:ACJ73_00032"/>
<sequence length="614" mass="67417">MWKKNQRSRGPVIGNPVLLTTTFDNATLQTMTTLSSPTNPQGHRDYNRRDRDDGPGLPPLPSKPTEPDSRRPNPPSRSPIPSSIYSKHDSHVADNMSSADYSLPPRRGNSQLCQPEFRNSQYTDISPPDSPVFAPTGHHESPDVSPIDDDPLQFPPSRAPFREPLKEGQLQSAVPITFKDVNRKPSAVPAPSQSYASSPPSTALNPISPGQASNRLTRWGDFSGEPTHDEKGKVAQARPAAVVPKQSPTTKQSSKQVFNLLAKGKELNQARRKLMEGRRHADKNDNADPAQLPRPREPWKGASGRAAIVKPIDTQKTPRPQPPLSIQTQPRKASSSGIERKPLPRNDAASGLAPLTVSRSRDAGSVPDDPTIKPIVPLKAGKNTPTSARVPSTPASHSVSSGTPARSETPRATQHEAPNWDFAARLQNINLEQQPSSRFSATTYATTEAPSSPPGTPRTQTADQDAPPLPAVHTERTETISSRTFVKATRRKPTPSEITTSSAKTLPRSPPEMEAENRLEAMEARLNDLGQRKANINTILHELTQVIQPSSIAYDLATRSEVKKSVNSLNDELTEIRKEEHDVGMKLMRARKKQDQDDYYQPSSIWVKRVTEDY</sequence>
<dbReference type="PANTHER" id="PTHR42023:SF1">
    <property type="entry name" value="BHLH DOMAIN-CONTAINING PROTEIN"/>
    <property type="match status" value="1"/>
</dbReference>
<feature type="compositionally biased region" description="Basic and acidic residues" evidence="2">
    <location>
        <begin position="42"/>
        <end position="54"/>
    </location>
</feature>
<feature type="compositionally biased region" description="Low complexity" evidence="2">
    <location>
        <begin position="185"/>
        <end position="203"/>
    </location>
</feature>
<protein>
    <submittedName>
        <fullName evidence="3">Uncharacterized protein</fullName>
    </submittedName>
</protein>
<feature type="compositionally biased region" description="Polar residues" evidence="2">
    <location>
        <begin position="108"/>
        <end position="124"/>
    </location>
</feature>
<keyword evidence="4" id="KW-1185">Reference proteome</keyword>
<dbReference type="STRING" id="1658174.A0A1J9QI67"/>
<feature type="compositionally biased region" description="Polar residues" evidence="2">
    <location>
        <begin position="427"/>
        <end position="450"/>
    </location>
</feature>
<evidence type="ECO:0000313" key="3">
    <source>
        <dbReference type="EMBL" id="OJD28542.1"/>
    </source>
</evidence>
<feature type="compositionally biased region" description="Polar residues" evidence="2">
    <location>
        <begin position="204"/>
        <end position="216"/>
    </location>
</feature>
<feature type="compositionally biased region" description="Polar residues" evidence="2">
    <location>
        <begin position="383"/>
        <end position="412"/>
    </location>
</feature>
<evidence type="ECO:0000256" key="2">
    <source>
        <dbReference type="SAM" id="MobiDB-lite"/>
    </source>
</evidence>
<dbReference type="Proteomes" id="UP000242791">
    <property type="component" value="Unassembled WGS sequence"/>
</dbReference>
<feature type="region of interest" description="Disordered" evidence="2">
    <location>
        <begin position="28"/>
        <end position="512"/>
    </location>
</feature>
<accession>A0A1J9QI67</accession>
<reference evidence="3 4" key="1">
    <citation type="submission" date="2015-08" db="EMBL/GenBank/DDBJ databases">
        <title>Emmonsia species relationships and genome sequence.</title>
        <authorList>
            <person name="Cuomo C.A."/>
            <person name="Schwartz I.S."/>
            <person name="Kenyon C."/>
            <person name="De Hoog G.S."/>
            <person name="Govender N.P."/>
            <person name="Botha A."/>
            <person name="Moreno L."/>
            <person name="De Vries M."/>
            <person name="Munoz J.F."/>
            <person name="Stielow J.B."/>
        </authorList>
    </citation>
    <scope>NUCLEOTIDE SEQUENCE [LARGE SCALE GENOMIC DNA]</scope>
    <source>
        <strain evidence="3 4">EI222</strain>
    </source>
</reference>
<evidence type="ECO:0000256" key="1">
    <source>
        <dbReference type="SAM" id="Coils"/>
    </source>
</evidence>
<keyword evidence="1" id="KW-0175">Coiled coil</keyword>
<dbReference type="PANTHER" id="PTHR42023">
    <property type="entry name" value="BHLH DOMAIN-CONTAINING PROTEIN"/>
    <property type="match status" value="1"/>
</dbReference>
<dbReference type="OrthoDB" id="4507572at2759"/>